<dbReference type="Gene3D" id="3.30.300.180">
    <property type="match status" value="1"/>
</dbReference>
<proteinExistence type="inferred from homology"/>
<evidence type="ECO:0000313" key="11">
    <source>
        <dbReference type="Proteomes" id="UP001195483"/>
    </source>
</evidence>
<dbReference type="InterPro" id="IPR003593">
    <property type="entry name" value="AAA+_ATPase"/>
</dbReference>
<dbReference type="PRINTS" id="PR00051">
    <property type="entry name" value="DNAA"/>
</dbReference>
<dbReference type="GO" id="GO:0005886">
    <property type="term" value="C:plasma membrane"/>
    <property type="evidence" value="ECO:0007669"/>
    <property type="project" value="TreeGrafter"/>
</dbReference>
<dbReference type="GO" id="GO:0008289">
    <property type="term" value="F:lipid binding"/>
    <property type="evidence" value="ECO:0007669"/>
    <property type="project" value="UniProtKB-KW"/>
</dbReference>
<accession>A0AAE0TEG8</accession>
<dbReference type="CDD" id="cd06571">
    <property type="entry name" value="Bac_DnaA_C"/>
    <property type="match status" value="1"/>
</dbReference>
<dbReference type="Pfam" id="PF00308">
    <property type="entry name" value="Bac_DnaA"/>
    <property type="match status" value="1"/>
</dbReference>
<protein>
    <recommendedName>
        <fullName evidence="12">Chromosomal replication initiator protein DnaA</fullName>
    </recommendedName>
</protein>
<dbReference type="InterPro" id="IPR013317">
    <property type="entry name" value="DnaA_dom"/>
</dbReference>
<dbReference type="HAMAP" id="MF_00377">
    <property type="entry name" value="DnaA_bact"/>
    <property type="match status" value="1"/>
</dbReference>
<evidence type="ECO:0000256" key="5">
    <source>
        <dbReference type="ARBA" id="ARBA00022840"/>
    </source>
</evidence>
<dbReference type="InterPro" id="IPR027417">
    <property type="entry name" value="P-loop_NTPase"/>
</dbReference>
<keyword evidence="5" id="KW-0067">ATP-binding</keyword>
<dbReference type="Gene3D" id="1.10.8.60">
    <property type="match status" value="1"/>
</dbReference>
<dbReference type="SMART" id="SM00382">
    <property type="entry name" value="AAA"/>
    <property type="match status" value="1"/>
</dbReference>
<evidence type="ECO:0000259" key="9">
    <source>
        <dbReference type="SMART" id="SM00760"/>
    </source>
</evidence>
<dbReference type="SUPFAM" id="SSF48295">
    <property type="entry name" value="TrpR-like"/>
    <property type="match status" value="1"/>
</dbReference>
<dbReference type="CDD" id="cd00009">
    <property type="entry name" value="AAA"/>
    <property type="match status" value="1"/>
</dbReference>
<comment type="caution">
    <text evidence="10">The sequence shown here is derived from an EMBL/GenBank/DDBJ whole genome shotgun (WGS) entry which is preliminary data.</text>
</comment>
<dbReference type="AlphaFoldDB" id="A0AAE0TEG8"/>
<keyword evidence="3" id="KW-0235">DNA replication</keyword>
<reference evidence="10" key="3">
    <citation type="submission" date="2023-05" db="EMBL/GenBank/DDBJ databases">
        <authorList>
            <person name="Smith C.H."/>
        </authorList>
    </citation>
    <scope>NUCLEOTIDE SEQUENCE</scope>
    <source>
        <strain evidence="10">CHS0354</strain>
        <tissue evidence="10">Mantle</tissue>
    </source>
</reference>
<dbReference type="InterPro" id="IPR013159">
    <property type="entry name" value="DnaA_C"/>
</dbReference>
<feature type="domain" description="Chromosomal replication initiator DnaA C-terminal" evidence="9">
    <location>
        <begin position="313"/>
        <end position="381"/>
    </location>
</feature>
<evidence type="ECO:0000256" key="2">
    <source>
        <dbReference type="ARBA" id="ARBA00022490"/>
    </source>
</evidence>
<keyword evidence="11" id="KW-1185">Reference proteome</keyword>
<dbReference type="PANTHER" id="PTHR30050:SF2">
    <property type="entry name" value="CHROMOSOMAL REPLICATION INITIATOR PROTEIN DNAA"/>
    <property type="match status" value="1"/>
</dbReference>
<keyword evidence="2" id="KW-0963">Cytoplasm</keyword>
<dbReference type="PANTHER" id="PTHR30050">
    <property type="entry name" value="CHROMOSOMAL REPLICATION INITIATOR PROTEIN DNAA"/>
    <property type="match status" value="1"/>
</dbReference>
<dbReference type="Proteomes" id="UP001195483">
    <property type="component" value="Unassembled WGS sequence"/>
</dbReference>
<gene>
    <name evidence="10" type="ORF">CHS0354_006948</name>
</gene>
<dbReference type="InterPro" id="IPR001957">
    <property type="entry name" value="Chromosome_initiator_DnaA"/>
</dbReference>
<name>A0AAE0TEG8_9BIVA</name>
<dbReference type="Gene3D" id="1.10.1750.10">
    <property type="match status" value="1"/>
</dbReference>
<dbReference type="InterPro" id="IPR038454">
    <property type="entry name" value="DnaA_N_sf"/>
</dbReference>
<dbReference type="InterPro" id="IPR020591">
    <property type="entry name" value="Chromosome_initiator_DnaA-like"/>
</dbReference>
<dbReference type="GO" id="GO:0006270">
    <property type="term" value="P:DNA replication initiation"/>
    <property type="evidence" value="ECO:0007669"/>
    <property type="project" value="InterPro"/>
</dbReference>
<evidence type="ECO:0008006" key="12">
    <source>
        <dbReference type="Google" id="ProtNLM"/>
    </source>
</evidence>
<dbReference type="InterPro" id="IPR010921">
    <property type="entry name" value="Trp_repressor/repl_initiator"/>
</dbReference>
<evidence type="ECO:0000256" key="3">
    <source>
        <dbReference type="ARBA" id="ARBA00022705"/>
    </source>
</evidence>
<dbReference type="GO" id="GO:0005524">
    <property type="term" value="F:ATP binding"/>
    <property type="evidence" value="ECO:0007669"/>
    <property type="project" value="UniProtKB-KW"/>
</dbReference>
<dbReference type="SUPFAM" id="SSF52540">
    <property type="entry name" value="P-loop containing nucleoside triphosphate hydrolases"/>
    <property type="match status" value="1"/>
</dbReference>
<keyword evidence="7" id="KW-0238">DNA-binding</keyword>
<feature type="domain" description="AAA+ ATPase" evidence="8">
    <location>
        <begin position="102"/>
        <end position="236"/>
    </location>
</feature>
<dbReference type="SMART" id="SM00760">
    <property type="entry name" value="Bac_DnaA_C"/>
    <property type="match status" value="1"/>
</dbReference>
<keyword evidence="6" id="KW-0446">Lipid-binding</keyword>
<dbReference type="GO" id="GO:0006275">
    <property type="term" value="P:regulation of DNA replication"/>
    <property type="evidence" value="ECO:0007669"/>
    <property type="project" value="InterPro"/>
</dbReference>
<evidence type="ECO:0000313" key="10">
    <source>
        <dbReference type="EMBL" id="KAK3608907.1"/>
    </source>
</evidence>
<evidence type="ECO:0000256" key="7">
    <source>
        <dbReference type="ARBA" id="ARBA00023125"/>
    </source>
</evidence>
<dbReference type="Gene3D" id="3.40.50.300">
    <property type="entry name" value="P-loop containing nucleotide triphosphate hydrolases"/>
    <property type="match status" value="1"/>
</dbReference>
<sequence>MISLSNQTYSTAWIHFISDISRKVAVSEADAWVSLMQPMEISEDYFTIGGLNAFFCEWLKENRAGLLKDLIYKHYEKHGLKRIFSMAYAASLSVSENIGKTKYNPLFICGSVGLGKTHLMQAIGNEIIKNKPHLKVLYCTTETFTNDFIEGIRFQNIDKVRKKYRNLNLLLIDDIQFLENKENTREEFFHTFNSLIQQGSQIVMTADRYPKEIKNIEERLISRFSAGMITKIEPPDFETRVAIIMNELKKSNVVMSRDVIEHIAHTIKTNVRDIKGVLTILEAEWSLLHQEITLESARIILKDILNLDKSIINVDTIIKAVSKKMNVSYQDILSERRDRDISIARQIAMYISREITDSSYPVIARYFDKNHASVIQACKRTKIMIEENMEMKQIISSVIRELTI</sequence>
<organism evidence="10 11">
    <name type="scientific">Potamilus streckersoni</name>
    <dbReference type="NCBI Taxonomy" id="2493646"/>
    <lineage>
        <taxon>Eukaryota</taxon>
        <taxon>Metazoa</taxon>
        <taxon>Spiralia</taxon>
        <taxon>Lophotrochozoa</taxon>
        <taxon>Mollusca</taxon>
        <taxon>Bivalvia</taxon>
        <taxon>Autobranchia</taxon>
        <taxon>Heteroconchia</taxon>
        <taxon>Palaeoheterodonta</taxon>
        <taxon>Unionida</taxon>
        <taxon>Unionoidea</taxon>
        <taxon>Unionidae</taxon>
        <taxon>Ambleminae</taxon>
        <taxon>Lampsilini</taxon>
        <taxon>Potamilus</taxon>
    </lineage>
</organism>
<evidence type="ECO:0000256" key="1">
    <source>
        <dbReference type="ARBA" id="ARBA00006583"/>
    </source>
</evidence>
<evidence type="ECO:0000256" key="6">
    <source>
        <dbReference type="ARBA" id="ARBA00023121"/>
    </source>
</evidence>
<comment type="similarity">
    <text evidence="1">Belongs to the DnaA family.</text>
</comment>
<reference evidence="10" key="1">
    <citation type="journal article" date="2021" name="Genome Biol. Evol.">
        <title>A High-Quality Reference Genome for a Parasitic Bivalve with Doubly Uniparental Inheritance (Bivalvia: Unionida).</title>
        <authorList>
            <person name="Smith C.H."/>
        </authorList>
    </citation>
    <scope>NUCLEOTIDE SEQUENCE</scope>
    <source>
        <strain evidence="10">CHS0354</strain>
    </source>
</reference>
<dbReference type="GO" id="GO:0003688">
    <property type="term" value="F:DNA replication origin binding"/>
    <property type="evidence" value="ECO:0007669"/>
    <property type="project" value="InterPro"/>
</dbReference>
<dbReference type="Pfam" id="PF08299">
    <property type="entry name" value="Bac_DnaA_C"/>
    <property type="match status" value="1"/>
</dbReference>
<reference evidence="10" key="2">
    <citation type="journal article" date="2021" name="Genome Biol. Evol.">
        <title>Developing a high-quality reference genome for a parasitic bivalve with doubly uniparental inheritance (Bivalvia: Unionida).</title>
        <authorList>
            <person name="Smith C.H."/>
        </authorList>
    </citation>
    <scope>NUCLEOTIDE SEQUENCE</scope>
    <source>
        <strain evidence="10">CHS0354</strain>
        <tissue evidence="10">Mantle</tissue>
    </source>
</reference>
<dbReference type="NCBIfam" id="TIGR00362">
    <property type="entry name" value="DnaA"/>
    <property type="match status" value="1"/>
</dbReference>
<evidence type="ECO:0000259" key="8">
    <source>
        <dbReference type="SMART" id="SM00382"/>
    </source>
</evidence>
<keyword evidence="4" id="KW-0547">Nucleotide-binding</keyword>
<evidence type="ECO:0000256" key="4">
    <source>
        <dbReference type="ARBA" id="ARBA00022741"/>
    </source>
</evidence>
<dbReference type="EMBL" id="JAEAOA010000469">
    <property type="protein sequence ID" value="KAK3608907.1"/>
    <property type="molecule type" value="Genomic_DNA"/>
</dbReference>